<evidence type="ECO:0000313" key="2">
    <source>
        <dbReference type="Proteomes" id="UP000439903"/>
    </source>
</evidence>
<keyword evidence="2" id="KW-1185">Reference proteome</keyword>
<dbReference type="EMBL" id="WTPW01002905">
    <property type="protein sequence ID" value="KAF0360954.1"/>
    <property type="molecule type" value="Genomic_DNA"/>
</dbReference>
<organism evidence="1 2">
    <name type="scientific">Gigaspora margarita</name>
    <dbReference type="NCBI Taxonomy" id="4874"/>
    <lineage>
        <taxon>Eukaryota</taxon>
        <taxon>Fungi</taxon>
        <taxon>Fungi incertae sedis</taxon>
        <taxon>Mucoromycota</taxon>
        <taxon>Glomeromycotina</taxon>
        <taxon>Glomeromycetes</taxon>
        <taxon>Diversisporales</taxon>
        <taxon>Gigasporaceae</taxon>
        <taxon>Gigaspora</taxon>
    </lineage>
</organism>
<gene>
    <name evidence="1" type="ORF">F8M41_014246</name>
</gene>
<sequence>MDSTQQENQQSINTKLWIRGVITSLRTLLARKSVIKLQQGIQGFEETLLLDISERKQIQVYETEIFDLKEELRNLAIDCNININQNFIYSEIQERIDKIDIAQKAYYLRYFLEEEYFPANE</sequence>
<evidence type="ECO:0000313" key="1">
    <source>
        <dbReference type="EMBL" id="KAF0360954.1"/>
    </source>
</evidence>
<accession>A0A8H3ZXY7</accession>
<dbReference type="AlphaFoldDB" id="A0A8H3ZXY7"/>
<proteinExistence type="predicted"/>
<comment type="caution">
    <text evidence="1">The sequence shown here is derived from an EMBL/GenBank/DDBJ whole genome shotgun (WGS) entry which is preliminary data.</text>
</comment>
<name>A0A8H3ZXY7_GIGMA</name>
<dbReference type="Proteomes" id="UP000439903">
    <property type="component" value="Unassembled WGS sequence"/>
</dbReference>
<reference evidence="1 2" key="1">
    <citation type="journal article" date="2019" name="Environ. Microbiol.">
        <title>At the nexus of three kingdoms: the genome of the mycorrhizal fungus Gigaspora margarita provides insights into plant, endobacterial and fungal interactions.</title>
        <authorList>
            <person name="Venice F."/>
            <person name="Ghignone S."/>
            <person name="Salvioli di Fossalunga A."/>
            <person name="Amselem J."/>
            <person name="Novero M."/>
            <person name="Xianan X."/>
            <person name="Sedzielewska Toro K."/>
            <person name="Morin E."/>
            <person name="Lipzen A."/>
            <person name="Grigoriev I.V."/>
            <person name="Henrissat B."/>
            <person name="Martin F.M."/>
            <person name="Bonfante P."/>
        </authorList>
    </citation>
    <scope>NUCLEOTIDE SEQUENCE [LARGE SCALE GENOMIC DNA]</scope>
    <source>
        <strain evidence="1 2">BEG34</strain>
    </source>
</reference>
<protein>
    <submittedName>
        <fullName evidence="1">Uncharacterized protein</fullName>
    </submittedName>
</protein>